<keyword evidence="3" id="KW-1185">Reference proteome</keyword>
<dbReference type="EMBL" id="JANCMU010000003">
    <property type="protein sequence ID" value="MDG4946150.1"/>
    <property type="molecule type" value="Genomic_DNA"/>
</dbReference>
<name>A0A9X4MYX7_9FLAO</name>
<reference evidence="2" key="1">
    <citation type="submission" date="2022-07" db="EMBL/GenBank/DDBJ databases">
        <title>Description and genome-wide analysis of Profundicola chukchiensis gen. nov., sp. nov., marine bacteria isolated from bottom sediments of the Chukchi Sea.</title>
        <authorList>
            <person name="Romanenko L."/>
            <person name="Otstavnykh N."/>
            <person name="Kurilenko V."/>
            <person name="Eremeev V."/>
            <person name="Velansky P."/>
            <person name="Mikhailov V."/>
            <person name="Isaeva M."/>
        </authorList>
    </citation>
    <scope>NUCLEOTIDE SEQUENCE</scope>
    <source>
        <strain evidence="2">KMM 9713</strain>
    </source>
</reference>
<keyword evidence="1" id="KW-0732">Signal</keyword>
<sequence>MKSLQPIFLMLCLSFLLAPACSQVKPSQETNLRAQIKLKLEKAIEECTQDISVVSDLNDRTEFWQICELDQKRRLIKIESYTDGILYQEIYFEAENDLIYAKETEQMMPKNHFAQSIWNCEYFTQNGEVLSTMSLGHGKTESEDWQAESIFELYQQRLKELKSFKN</sequence>
<proteinExistence type="predicted"/>
<evidence type="ECO:0000256" key="1">
    <source>
        <dbReference type="SAM" id="SignalP"/>
    </source>
</evidence>
<evidence type="ECO:0000313" key="2">
    <source>
        <dbReference type="EMBL" id="MDG4946150.1"/>
    </source>
</evidence>
<accession>A0A9X4MYX7</accession>
<organism evidence="2 3">
    <name type="scientific">Profundicola chukchiensis</name>
    <dbReference type="NCBI Taxonomy" id="2961959"/>
    <lineage>
        <taxon>Bacteria</taxon>
        <taxon>Pseudomonadati</taxon>
        <taxon>Bacteroidota</taxon>
        <taxon>Flavobacteriia</taxon>
        <taxon>Flavobacteriales</taxon>
        <taxon>Weeksellaceae</taxon>
        <taxon>Profundicola</taxon>
    </lineage>
</organism>
<feature type="chain" id="PRO_5040886279" description="Lipoprotein" evidence="1">
    <location>
        <begin position="21"/>
        <end position="166"/>
    </location>
</feature>
<evidence type="ECO:0000313" key="3">
    <source>
        <dbReference type="Proteomes" id="UP001152599"/>
    </source>
</evidence>
<feature type="signal peptide" evidence="1">
    <location>
        <begin position="1"/>
        <end position="20"/>
    </location>
</feature>
<protein>
    <recommendedName>
        <fullName evidence="4">Lipoprotein</fullName>
    </recommendedName>
</protein>
<dbReference type="RefSeq" id="WP_304420633.1">
    <property type="nucleotide sequence ID" value="NZ_JANCMU010000003.1"/>
</dbReference>
<gene>
    <name evidence="2" type="ORF">NMK71_06960</name>
</gene>
<dbReference type="AlphaFoldDB" id="A0A9X4MYX7"/>
<evidence type="ECO:0008006" key="4">
    <source>
        <dbReference type="Google" id="ProtNLM"/>
    </source>
</evidence>
<dbReference type="Proteomes" id="UP001152599">
    <property type="component" value="Unassembled WGS sequence"/>
</dbReference>
<comment type="caution">
    <text evidence="2">The sequence shown here is derived from an EMBL/GenBank/DDBJ whole genome shotgun (WGS) entry which is preliminary data.</text>
</comment>